<feature type="compositionally biased region" description="Gly residues" evidence="2">
    <location>
        <begin position="1"/>
        <end position="10"/>
    </location>
</feature>
<evidence type="ECO:0000313" key="4">
    <source>
        <dbReference type="Proteomes" id="UP001177023"/>
    </source>
</evidence>
<sequence length="150" mass="17217">MQNAGAGGSGSEPNLGANRPVMQSRHPEADRLDQWEQDFNEMSQHFARLERSLLEVQNLRVFIVTERNARLRQLHQDATQLRQRAARAQTDVQRVELNVSNVDNRELRRAYAQHARIARGLEELIKDVDHATPSIEYQLTQFKPPSAPLQ</sequence>
<feature type="region of interest" description="Disordered" evidence="2">
    <location>
        <begin position="1"/>
        <end position="25"/>
    </location>
</feature>
<accession>A0AA36CI13</accession>
<dbReference type="EMBL" id="CATQJA010001814">
    <property type="protein sequence ID" value="CAJ0568744.1"/>
    <property type="molecule type" value="Genomic_DNA"/>
</dbReference>
<reference evidence="3" key="1">
    <citation type="submission" date="2023-06" db="EMBL/GenBank/DDBJ databases">
        <authorList>
            <person name="Delattre M."/>
        </authorList>
    </citation>
    <scope>NUCLEOTIDE SEQUENCE</scope>
    <source>
        <strain evidence="3">AF72</strain>
    </source>
</reference>
<feature type="coiled-coil region" evidence="1">
    <location>
        <begin position="32"/>
        <end position="105"/>
    </location>
</feature>
<proteinExistence type="predicted"/>
<protein>
    <submittedName>
        <fullName evidence="3">Uncharacterized protein</fullName>
    </submittedName>
</protein>
<gene>
    <name evidence="3" type="ORF">MSPICULIGERA_LOCUS7258</name>
</gene>
<dbReference type="AlphaFoldDB" id="A0AA36CI13"/>
<name>A0AA36CI13_9BILA</name>
<keyword evidence="4" id="KW-1185">Reference proteome</keyword>
<comment type="caution">
    <text evidence="3">The sequence shown here is derived from an EMBL/GenBank/DDBJ whole genome shotgun (WGS) entry which is preliminary data.</text>
</comment>
<organism evidence="3 4">
    <name type="scientific">Mesorhabditis spiculigera</name>
    <dbReference type="NCBI Taxonomy" id="96644"/>
    <lineage>
        <taxon>Eukaryota</taxon>
        <taxon>Metazoa</taxon>
        <taxon>Ecdysozoa</taxon>
        <taxon>Nematoda</taxon>
        <taxon>Chromadorea</taxon>
        <taxon>Rhabditida</taxon>
        <taxon>Rhabditina</taxon>
        <taxon>Rhabditomorpha</taxon>
        <taxon>Rhabditoidea</taxon>
        <taxon>Rhabditidae</taxon>
        <taxon>Mesorhabditinae</taxon>
        <taxon>Mesorhabditis</taxon>
    </lineage>
</organism>
<evidence type="ECO:0000256" key="2">
    <source>
        <dbReference type="SAM" id="MobiDB-lite"/>
    </source>
</evidence>
<dbReference type="Proteomes" id="UP001177023">
    <property type="component" value="Unassembled WGS sequence"/>
</dbReference>
<evidence type="ECO:0000313" key="3">
    <source>
        <dbReference type="EMBL" id="CAJ0568744.1"/>
    </source>
</evidence>
<feature type="non-terminal residue" evidence="3">
    <location>
        <position position="150"/>
    </location>
</feature>
<evidence type="ECO:0000256" key="1">
    <source>
        <dbReference type="SAM" id="Coils"/>
    </source>
</evidence>
<keyword evidence="1" id="KW-0175">Coiled coil</keyword>